<dbReference type="EMBL" id="CP020991">
    <property type="protein sequence ID" value="AUO18374.1"/>
    <property type="molecule type" value="Genomic_DNA"/>
</dbReference>
<protein>
    <submittedName>
        <fullName evidence="2">DNA binding domain protein, excisionase family</fullName>
    </submittedName>
</protein>
<dbReference type="GeneID" id="98061622"/>
<dbReference type="RefSeq" id="WP_015573047.1">
    <property type="nucleotide sequence ID" value="NZ_CP020991.1"/>
</dbReference>
<dbReference type="NCBIfam" id="TIGR01764">
    <property type="entry name" value="excise"/>
    <property type="match status" value="1"/>
</dbReference>
<keyword evidence="3" id="KW-1185">Reference proteome</keyword>
<feature type="domain" description="Helix-turn-helix" evidence="1">
    <location>
        <begin position="26"/>
        <end position="73"/>
    </location>
</feature>
<evidence type="ECO:0000259" key="1">
    <source>
        <dbReference type="Pfam" id="PF12728"/>
    </source>
</evidence>
<proteinExistence type="predicted"/>
<evidence type="ECO:0000313" key="3">
    <source>
        <dbReference type="Proteomes" id="UP000235589"/>
    </source>
</evidence>
<dbReference type="GO" id="GO:0003677">
    <property type="term" value="F:DNA binding"/>
    <property type="evidence" value="ECO:0007669"/>
    <property type="project" value="InterPro"/>
</dbReference>
<accession>A0A2K9NZC4</accession>
<evidence type="ECO:0000313" key="2">
    <source>
        <dbReference type="EMBL" id="AUO18374.1"/>
    </source>
</evidence>
<dbReference type="OrthoDB" id="9800833at2"/>
<organism evidence="2 3">
    <name type="scientific">Monoglobus pectinilyticus</name>
    <dbReference type="NCBI Taxonomy" id="1981510"/>
    <lineage>
        <taxon>Bacteria</taxon>
        <taxon>Bacillati</taxon>
        <taxon>Bacillota</taxon>
        <taxon>Clostridia</taxon>
        <taxon>Monoglobales</taxon>
        <taxon>Monoglobaceae</taxon>
        <taxon>Monoglobus</taxon>
    </lineage>
</organism>
<name>A0A2K9NZC4_9FIRM</name>
<dbReference type="KEGG" id="mpec:B9O19_00190"/>
<dbReference type="Proteomes" id="UP000235589">
    <property type="component" value="Chromosome"/>
</dbReference>
<sequence>MRKKIEKSDTRLPNTFRQTEPDIRAYTVDDIQHILKVSRTTVYELLKSKKFHSVRVGGQYRISKKSFENWLNGEKGGSEDGIC</sequence>
<reference evidence="2 3" key="1">
    <citation type="submission" date="2017-04" db="EMBL/GenBank/DDBJ databases">
        <title>Monoglobus pectinilyticus 14 draft genome.</title>
        <authorList>
            <person name="Kim C."/>
            <person name="Rosendale D.I."/>
            <person name="Kelly W.J."/>
            <person name="Tannock G.W."/>
            <person name="Patchett M.L."/>
            <person name="Jordens J.Z."/>
        </authorList>
    </citation>
    <scope>NUCLEOTIDE SEQUENCE [LARGE SCALE GENOMIC DNA]</scope>
    <source>
        <strain evidence="2 3">14</strain>
    </source>
</reference>
<dbReference type="AlphaFoldDB" id="A0A2K9NZC4"/>
<dbReference type="InterPro" id="IPR041657">
    <property type="entry name" value="HTH_17"/>
</dbReference>
<dbReference type="InterPro" id="IPR010093">
    <property type="entry name" value="SinI_DNA-bd"/>
</dbReference>
<gene>
    <name evidence="2" type="ORF">B9O19_00190</name>
</gene>
<dbReference type="Pfam" id="PF12728">
    <property type="entry name" value="HTH_17"/>
    <property type="match status" value="1"/>
</dbReference>